<accession>A0A8J2QPY3</accession>
<sequence length="115" mass="12332">MSSVPVVEHIAQGGRAGCAGAGAAAAPRLHWPSPRSADWARRTCSAELSSTAAPPGPGARGALIRPRTSLTAPLPLWTSTSERARRSHPEHTATRYDRTPLPTYDTYSDTWTDRL</sequence>
<dbReference type="Proteomes" id="UP000789524">
    <property type="component" value="Unassembled WGS sequence"/>
</dbReference>
<evidence type="ECO:0000256" key="1">
    <source>
        <dbReference type="SAM" id="MobiDB-lite"/>
    </source>
</evidence>
<gene>
    <name evidence="2" type="ORF">DCHRY22_LOCUS7516</name>
</gene>
<evidence type="ECO:0000313" key="2">
    <source>
        <dbReference type="EMBL" id="CAG9566955.1"/>
    </source>
</evidence>
<comment type="caution">
    <text evidence="2">The sequence shown here is derived from an EMBL/GenBank/DDBJ whole genome shotgun (WGS) entry which is preliminary data.</text>
</comment>
<proteinExistence type="predicted"/>
<dbReference type="EMBL" id="CAKASE010000057">
    <property type="protein sequence ID" value="CAG9566955.1"/>
    <property type="molecule type" value="Genomic_DNA"/>
</dbReference>
<name>A0A8J2QPY3_9NEOP</name>
<keyword evidence="3" id="KW-1185">Reference proteome</keyword>
<evidence type="ECO:0000313" key="3">
    <source>
        <dbReference type="Proteomes" id="UP000789524"/>
    </source>
</evidence>
<feature type="compositionally biased region" description="Polar residues" evidence="1">
    <location>
        <begin position="105"/>
        <end position="115"/>
    </location>
</feature>
<dbReference type="AlphaFoldDB" id="A0A8J2QPY3"/>
<protein>
    <submittedName>
        <fullName evidence="2">(African queen) hypothetical protein</fullName>
    </submittedName>
</protein>
<organism evidence="2 3">
    <name type="scientific">Danaus chrysippus</name>
    <name type="common">African queen</name>
    <dbReference type="NCBI Taxonomy" id="151541"/>
    <lineage>
        <taxon>Eukaryota</taxon>
        <taxon>Metazoa</taxon>
        <taxon>Ecdysozoa</taxon>
        <taxon>Arthropoda</taxon>
        <taxon>Hexapoda</taxon>
        <taxon>Insecta</taxon>
        <taxon>Pterygota</taxon>
        <taxon>Neoptera</taxon>
        <taxon>Endopterygota</taxon>
        <taxon>Lepidoptera</taxon>
        <taxon>Glossata</taxon>
        <taxon>Ditrysia</taxon>
        <taxon>Papilionoidea</taxon>
        <taxon>Nymphalidae</taxon>
        <taxon>Danainae</taxon>
        <taxon>Danaini</taxon>
        <taxon>Danaina</taxon>
        <taxon>Danaus</taxon>
        <taxon>Anosia</taxon>
    </lineage>
</organism>
<feature type="compositionally biased region" description="Basic and acidic residues" evidence="1">
    <location>
        <begin position="82"/>
        <end position="98"/>
    </location>
</feature>
<reference evidence="2" key="1">
    <citation type="submission" date="2021-09" db="EMBL/GenBank/DDBJ databases">
        <authorList>
            <person name="Martin H S."/>
        </authorList>
    </citation>
    <scope>NUCLEOTIDE SEQUENCE</scope>
</reference>
<feature type="region of interest" description="Disordered" evidence="1">
    <location>
        <begin position="45"/>
        <end position="115"/>
    </location>
</feature>